<feature type="region of interest" description="Disordered" evidence="1">
    <location>
        <begin position="1"/>
        <end position="39"/>
    </location>
</feature>
<accession>A0A8X8KRY8</accession>
<evidence type="ECO:0000313" key="4">
    <source>
        <dbReference type="Proteomes" id="UP000484076"/>
    </source>
</evidence>
<reference evidence="3" key="1">
    <citation type="submission" date="2020-05" db="EMBL/GenBank/DDBJ databases">
        <title>Fertoebacter nigrum gen. nov., sp. nov., a new member of the family Rhodobacteraceae.</title>
        <authorList>
            <person name="Szuroczki S."/>
            <person name="Abbaszade G."/>
            <person name="Buni D."/>
            <person name="Schumann P."/>
            <person name="Toth E."/>
        </authorList>
    </citation>
    <scope>NUCLEOTIDE SEQUENCE</scope>
    <source>
        <strain evidence="3">RG-N-1a</strain>
    </source>
</reference>
<sequence>MTRHPVSVPPDDDGPAEADLWFLPGPPEDDPLAPPLPVADRRPLLAPQEWRAAEAAQAAGLARTAARFGALDERLRRAPQGQRDRLALLEAAEFSWWSGDRVTVDRLALWVALRLDGVQDDAQALARAGWALRRLGGGPGPEAGLAAFLARQDGLGRQDGAAPDWLGDWQDMADATEGLHPVSAAALVFHGWAMAGHAGAAARIEAAVIAARLGAADGRGGLPFLPLATGGSAALRPGGTPAERLARWYGGVEQACFAALRLLDRLDDWQARAASATADLSGRTPPLLIAALARWPMVSAPLAESETGASRAAVQRNLDRLVALGLIREVTGQGRFRLWAARL</sequence>
<evidence type="ECO:0000256" key="1">
    <source>
        <dbReference type="SAM" id="MobiDB-lite"/>
    </source>
</evidence>
<dbReference type="InterPro" id="IPR021068">
    <property type="entry name" value="HTH_DNA-bd"/>
</dbReference>
<evidence type="ECO:0000313" key="3">
    <source>
        <dbReference type="EMBL" id="NUB45802.1"/>
    </source>
</evidence>
<keyword evidence="4" id="KW-1185">Reference proteome</keyword>
<dbReference type="AlphaFoldDB" id="A0A8X8KRY8"/>
<dbReference type="Proteomes" id="UP000484076">
    <property type="component" value="Unassembled WGS sequence"/>
</dbReference>
<dbReference type="EMBL" id="WHUT02000009">
    <property type="protein sequence ID" value="NUB45802.1"/>
    <property type="molecule type" value="Genomic_DNA"/>
</dbReference>
<feature type="domain" description="HTH DNA binding" evidence="2">
    <location>
        <begin position="287"/>
        <end position="339"/>
    </location>
</feature>
<organism evidence="3 4">
    <name type="scientific">Fertoeibacter niger</name>
    <dbReference type="NCBI Taxonomy" id="2656921"/>
    <lineage>
        <taxon>Bacteria</taxon>
        <taxon>Pseudomonadati</taxon>
        <taxon>Pseudomonadota</taxon>
        <taxon>Alphaproteobacteria</taxon>
        <taxon>Rhodobacterales</taxon>
        <taxon>Paracoccaceae</taxon>
        <taxon>Fertoeibacter</taxon>
    </lineage>
</organism>
<dbReference type="RefSeq" id="WP_152827500.1">
    <property type="nucleotide sequence ID" value="NZ_WHUT02000009.1"/>
</dbReference>
<gene>
    <name evidence="3" type="ORF">GEU84_015490</name>
</gene>
<dbReference type="Pfam" id="PF11972">
    <property type="entry name" value="HTH_13"/>
    <property type="match status" value="1"/>
</dbReference>
<proteinExistence type="predicted"/>
<protein>
    <recommendedName>
        <fullName evidence="2">HTH DNA binding domain-containing protein</fullName>
    </recommendedName>
</protein>
<evidence type="ECO:0000259" key="2">
    <source>
        <dbReference type="Pfam" id="PF11972"/>
    </source>
</evidence>
<name>A0A8X8KRY8_9RHOB</name>
<comment type="caution">
    <text evidence="3">The sequence shown here is derived from an EMBL/GenBank/DDBJ whole genome shotgun (WGS) entry which is preliminary data.</text>
</comment>